<reference evidence="1 2" key="1">
    <citation type="submission" date="2023-03" db="EMBL/GenBank/DDBJ databases">
        <title>Bacillus Genome Sequencing.</title>
        <authorList>
            <person name="Dunlap C."/>
        </authorList>
    </citation>
    <scope>NUCLEOTIDE SEQUENCE [LARGE SCALE GENOMIC DNA]</scope>
    <source>
        <strain evidence="1 2">B-14544</strain>
    </source>
</reference>
<proteinExistence type="predicted"/>
<keyword evidence="2" id="KW-1185">Reference proteome</keyword>
<sequence length="56" mass="6521">MMWQKAHSKACRWVVDVRKNDDKLESALQKAVQNVKKNGTCRKISKIRFGTDKSKE</sequence>
<name>A0ABU6NEK1_9BACI</name>
<accession>A0ABU6NEK1</accession>
<evidence type="ECO:0000313" key="1">
    <source>
        <dbReference type="EMBL" id="MED3564267.1"/>
    </source>
</evidence>
<protein>
    <submittedName>
        <fullName evidence="1">Uncharacterized protein</fullName>
    </submittedName>
</protein>
<dbReference type="RefSeq" id="WP_327969393.1">
    <property type="nucleotide sequence ID" value="NZ_JARMQG010000296.1"/>
</dbReference>
<organism evidence="1 2">
    <name type="scientific">Bacillus xiapuensis</name>
    <dbReference type="NCBI Taxonomy" id="2014075"/>
    <lineage>
        <taxon>Bacteria</taxon>
        <taxon>Bacillati</taxon>
        <taxon>Bacillota</taxon>
        <taxon>Bacilli</taxon>
        <taxon>Bacillales</taxon>
        <taxon>Bacillaceae</taxon>
        <taxon>Bacillus</taxon>
    </lineage>
</organism>
<dbReference type="Proteomes" id="UP001330749">
    <property type="component" value="Unassembled WGS sequence"/>
</dbReference>
<evidence type="ECO:0000313" key="2">
    <source>
        <dbReference type="Proteomes" id="UP001330749"/>
    </source>
</evidence>
<dbReference type="Gene3D" id="3.40.190.10">
    <property type="entry name" value="Periplasmic binding protein-like II"/>
    <property type="match status" value="1"/>
</dbReference>
<dbReference type="EMBL" id="JARMQG010000296">
    <property type="protein sequence ID" value="MED3564267.1"/>
    <property type="molecule type" value="Genomic_DNA"/>
</dbReference>
<comment type="caution">
    <text evidence="1">The sequence shown here is derived from an EMBL/GenBank/DDBJ whole genome shotgun (WGS) entry which is preliminary data.</text>
</comment>
<gene>
    <name evidence="1" type="ORF">P4447_17765</name>
</gene>